<dbReference type="InterPro" id="IPR029039">
    <property type="entry name" value="Flavoprotein-like_sf"/>
</dbReference>
<dbReference type="Proteomes" id="UP000658258">
    <property type="component" value="Unassembled WGS sequence"/>
</dbReference>
<reference evidence="3" key="1">
    <citation type="journal article" date="2019" name="Int. J. Syst. Evol. Microbiol.">
        <title>The Global Catalogue of Microorganisms (GCM) 10K type strain sequencing project: providing services to taxonomists for standard genome sequencing and annotation.</title>
        <authorList>
            <consortium name="The Broad Institute Genomics Platform"/>
            <consortium name="The Broad Institute Genome Sequencing Center for Infectious Disease"/>
            <person name="Wu L."/>
            <person name="Ma J."/>
        </authorList>
    </citation>
    <scope>NUCLEOTIDE SEQUENCE [LARGE SCALE GENOMIC DNA]</scope>
    <source>
        <strain evidence="3">CGMCC 1.15111</strain>
    </source>
</reference>
<evidence type="ECO:0000313" key="3">
    <source>
        <dbReference type="Proteomes" id="UP000658258"/>
    </source>
</evidence>
<proteinExistence type="predicted"/>
<organism evidence="2 3">
    <name type="scientific">Roseivirga thermotolerans</name>
    <dbReference type="NCBI Taxonomy" id="1758176"/>
    <lineage>
        <taxon>Bacteria</taxon>
        <taxon>Pseudomonadati</taxon>
        <taxon>Bacteroidota</taxon>
        <taxon>Cytophagia</taxon>
        <taxon>Cytophagales</taxon>
        <taxon>Roseivirgaceae</taxon>
        <taxon>Roseivirga</taxon>
    </lineage>
</organism>
<evidence type="ECO:0000259" key="1">
    <source>
        <dbReference type="Pfam" id="PF03358"/>
    </source>
</evidence>
<feature type="domain" description="NADPH-dependent FMN reductase-like" evidence="1">
    <location>
        <begin position="13"/>
        <end position="149"/>
    </location>
</feature>
<gene>
    <name evidence="2" type="ORF">GCM10011340_20780</name>
</gene>
<dbReference type="SUPFAM" id="SSF52218">
    <property type="entry name" value="Flavoproteins"/>
    <property type="match status" value="1"/>
</dbReference>
<dbReference type="EMBL" id="BNAG01000003">
    <property type="protein sequence ID" value="GHE65506.1"/>
    <property type="molecule type" value="Genomic_DNA"/>
</dbReference>
<comment type="caution">
    <text evidence="2">The sequence shown here is derived from an EMBL/GenBank/DDBJ whole genome shotgun (WGS) entry which is preliminary data.</text>
</comment>
<dbReference type="Gene3D" id="3.40.50.360">
    <property type="match status" value="1"/>
</dbReference>
<sequence>MTLSLRCKAFNMITIVVGTNRKNSMSGKVAHYYQDILKSKFSGPTQIVDLAELPGDFVGTALYDNNGKNSKFNAIRERVQASDKIVFVVPEYNGSFPGVLKAFIDGLKYPEGIRDKKGALIGVSSGVQGGVLAMAHLTDIFNYLGMHVLAIKPKLAGIEKHWDGTRITNDLYNTLLHQHAEKLVTF</sequence>
<evidence type="ECO:0000313" key="2">
    <source>
        <dbReference type="EMBL" id="GHE65506.1"/>
    </source>
</evidence>
<dbReference type="InterPro" id="IPR050712">
    <property type="entry name" value="NAD(P)H-dep_reductase"/>
</dbReference>
<accession>A0ABQ3I7W8</accession>
<dbReference type="Pfam" id="PF03358">
    <property type="entry name" value="FMN_red"/>
    <property type="match status" value="1"/>
</dbReference>
<dbReference type="InterPro" id="IPR005025">
    <property type="entry name" value="FMN_Rdtase-like_dom"/>
</dbReference>
<name>A0ABQ3I7W8_9BACT</name>
<protein>
    <recommendedName>
        <fullName evidence="1">NADPH-dependent FMN reductase-like domain-containing protein</fullName>
    </recommendedName>
</protein>
<dbReference type="PANTHER" id="PTHR30543">
    <property type="entry name" value="CHROMATE REDUCTASE"/>
    <property type="match status" value="1"/>
</dbReference>
<keyword evidence="3" id="KW-1185">Reference proteome</keyword>
<dbReference type="PANTHER" id="PTHR30543:SF21">
    <property type="entry name" value="NAD(P)H-DEPENDENT FMN REDUCTASE LOT6"/>
    <property type="match status" value="1"/>
</dbReference>